<accession>A0AB35U1A1</accession>
<dbReference type="EMBL" id="JALBUR010000001">
    <property type="protein sequence ID" value="MDX8418600.1"/>
    <property type="molecule type" value="Genomic_DNA"/>
</dbReference>
<dbReference type="InterPro" id="IPR001608">
    <property type="entry name" value="Ala_racemase_N"/>
</dbReference>
<keyword evidence="1 2" id="KW-0663">Pyridoxal phosphate</keyword>
<keyword evidence="7" id="KW-1185">Reference proteome</keyword>
<proteinExistence type="inferred from homology"/>
<comment type="caution">
    <text evidence="6">The sequence shown here is derived from an EMBL/GenBank/DDBJ whole genome shotgun (WGS) entry which is preliminary data.</text>
</comment>
<dbReference type="Pfam" id="PF01168">
    <property type="entry name" value="Ala_racemase_N"/>
    <property type="match status" value="1"/>
</dbReference>
<dbReference type="PIRSF" id="PIRSF004848">
    <property type="entry name" value="YBL036c_PLPDEIII"/>
    <property type="match status" value="1"/>
</dbReference>
<dbReference type="AlphaFoldDB" id="A0AB35U1A1"/>
<feature type="modified residue" description="N6-(pyridoxal phosphate)lysine" evidence="2 3">
    <location>
        <position position="24"/>
    </location>
</feature>
<comment type="similarity">
    <text evidence="2 4">Belongs to the pyridoxal phosphate-binding protein YggS/PROSC family.</text>
</comment>
<dbReference type="SUPFAM" id="SSF51419">
    <property type="entry name" value="PLP-binding barrel"/>
    <property type="match status" value="1"/>
</dbReference>
<dbReference type="CDD" id="cd00635">
    <property type="entry name" value="PLPDE_III_YBL036c_like"/>
    <property type="match status" value="1"/>
</dbReference>
<evidence type="ECO:0000313" key="6">
    <source>
        <dbReference type="EMBL" id="MDX8418600.1"/>
    </source>
</evidence>
<evidence type="ECO:0000313" key="7">
    <source>
        <dbReference type="Proteomes" id="UP001286174"/>
    </source>
</evidence>
<evidence type="ECO:0000256" key="4">
    <source>
        <dbReference type="RuleBase" id="RU004514"/>
    </source>
</evidence>
<dbReference type="InterPro" id="IPR011078">
    <property type="entry name" value="PyrdxlP_homeostasis"/>
</dbReference>
<dbReference type="Proteomes" id="UP001286174">
    <property type="component" value="Unassembled WGS sequence"/>
</dbReference>
<dbReference type="InterPro" id="IPR029066">
    <property type="entry name" value="PLP-binding_barrel"/>
</dbReference>
<comment type="function">
    <text evidence="2">Pyridoxal 5'-phosphate (PLP)-binding protein, which is involved in PLP homeostasis.</text>
</comment>
<comment type="cofactor">
    <cofactor evidence="3">
        <name>pyridoxal 5'-phosphate</name>
        <dbReference type="ChEBI" id="CHEBI:597326"/>
    </cofactor>
</comment>
<dbReference type="RefSeq" id="WP_370595287.1">
    <property type="nucleotide sequence ID" value="NZ_JALBUR010000001.1"/>
</dbReference>
<evidence type="ECO:0000256" key="3">
    <source>
        <dbReference type="PIRSR" id="PIRSR004848-1"/>
    </source>
</evidence>
<evidence type="ECO:0000259" key="5">
    <source>
        <dbReference type="Pfam" id="PF01168"/>
    </source>
</evidence>
<dbReference type="PANTHER" id="PTHR10146:SF14">
    <property type="entry name" value="PYRIDOXAL PHOSPHATE HOMEOSTASIS PROTEIN"/>
    <property type="match status" value="1"/>
</dbReference>
<sequence>MIQAHYEKVKKACDEQARLCVVSKKRSKEEIMSYYDAGERIFGENHAQELLGKIDLPADIQWQFIGHLQRNKVKSIVPYVSCIQSLDSLELAKEIDKQCAKLNKTMDVLCEFHMADEDENKSGHDPADVDAFVKSCMQFAHLNVCGIMAMGPHTNDTERIRDVFMKTHALYVHLQSLYGASQIHTLSMGMSSDYEIALACGSNMVRVGTYLFKED</sequence>
<evidence type="ECO:0000256" key="1">
    <source>
        <dbReference type="ARBA" id="ARBA00022898"/>
    </source>
</evidence>
<protein>
    <recommendedName>
        <fullName evidence="2">Pyridoxal phosphate homeostasis protein</fullName>
        <shortName evidence="2">PLP homeostasis protein</shortName>
    </recommendedName>
</protein>
<dbReference type="PANTHER" id="PTHR10146">
    <property type="entry name" value="PROLINE SYNTHETASE CO-TRANSCRIBED BACTERIAL HOMOLOG PROTEIN"/>
    <property type="match status" value="1"/>
</dbReference>
<gene>
    <name evidence="6" type="ORF">MOZ60_00665</name>
</gene>
<reference evidence="6 7" key="1">
    <citation type="submission" date="2022-03" db="EMBL/GenBank/DDBJ databases">
        <title>Novel taxa within the pig intestine.</title>
        <authorList>
            <person name="Wylensek D."/>
            <person name="Bishof K."/>
            <person name="Afrizal A."/>
            <person name="Clavel T."/>
        </authorList>
    </citation>
    <scope>NUCLEOTIDE SEQUENCE [LARGE SCALE GENOMIC DNA]</scope>
    <source>
        <strain evidence="6 7">CLA-KB-P133</strain>
    </source>
</reference>
<feature type="domain" description="Alanine racemase N-terminal" evidence="5">
    <location>
        <begin position="2"/>
        <end position="213"/>
    </location>
</feature>
<organism evidence="6 7">
    <name type="scientific">Grylomicrobium aquisgranensis</name>
    <dbReference type="NCBI Taxonomy" id="2926318"/>
    <lineage>
        <taxon>Bacteria</taxon>
        <taxon>Bacillati</taxon>
        <taxon>Bacillota</taxon>
        <taxon>Erysipelotrichia</taxon>
        <taxon>Erysipelotrichales</taxon>
        <taxon>Erysipelotrichaceae</taxon>
        <taxon>Grylomicrobium</taxon>
    </lineage>
</organism>
<dbReference type="NCBIfam" id="TIGR00044">
    <property type="entry name" value="YggS family pyridoxal phosphate-dependent enzyme"/>
    <property type="match status" value="1"/>
</dbReference>
<name>A0AB35U1A1_9FIRM</name>
<dbReference type="GO" id="GO:0030170">
    <property type="term" value="F:pyridoxal phosphate binding"/>
    <property type="evidence" value="ECO:0007669"/>
    <property type="project" value="UniProtKB-UniRule"/>
</dbReference>
<dbReference type="HAMAP" id="MF_02087">
    <property type="entry name" value="PLP_homeostasis"/>
    <property type="match status" value="1"/>
</dbReference>
<dbReference type="Gene3D" id="3.20.20.10">
    <property type="entry name" value="Alanine racemase"/>
    <property type="match status" value="1"/>
</dbReference>
<evidence type="ECO:0000256" key="2">
    <source>
        <dbReference type="HAMAP-Rule" id="MF_02087"/>
    </source>
</evidence>